<evidence type="ECO:0000256" key="9">
    <source>
        <dbReference type="SAM" id="SignalP"/>
    </source>
</evidence>
<feature type="region of interest" description="Disordered" evidence="8">
    <location>
        <begin position="794"/>
        <end position="815"/>
    </location>
</feature>
<dbReference type="Gene3D" id="2.170.130.10">
    <property type="entry name" value="TonB-dependent receptor, plug domain"/>
    <property type="match status" value="1"/>
</dbReference>
<dbReference type="SUPFAM" id="SSF49464">
    <property type="entry name" value="Carboxypeptidase regulatory domain-like"/>
    <property type="match status" value="1"/>
</dbReference>
<dbReference type="SUPFAM" id="SSF56935">
    <property type="entry name" value="Porins"/>
    <property type="match status" value="1"/>
</dbReference>
<dbReference type="PANTHER" id="PTHR40980">
    <property type="entry name" value="PLUG DOMAIN-CONTAINING PROTEIN"/>
    <property type="match status" value="1"/>
</dbReference>
<accession>A0ABU2Y451</accession>
<evidence type="ECO:0000256" key="8">
    <source>
        <dbReference type="SAM" id="MobiDB-lite"/>
    </source>
</evidence>
<keyword evidence="12" id="KW-1185">Reference proteome</keyword>
<keyword evidence="2 7" id="KW-0813">Transport</keyword>
<dbReference type="Proteomes" id="UP001252186">
    <property type="component" value="Unassembled WGS sequence"/>
</dbReference>
<comment type="caution">
    <text evidence="11">The sequence shown here is derived from an EMBL/GenBank/DDBJ whole genome shotgun (WGS) entry which is preliminary data.</text>
</comment>
<evidence type="ECO:0000256" key="7">
    <source>
        <dbReference type="PROSITE-ProRule" id="PRU01360"/>
    </source>
</evidence>
<evidence type="ECO:0000256" key="3">
    <source>
        <dbReference type="ARBA" id="ARBA00022452"/>
    </source>
</evidence>
<dbReference type="InterPro" id="IPR041700">
    <property type="entry name" value="OMP_b-brl_3"/>
</dbReference>
<dbReference type="PROSITE" id="PS52016">
    <property type="entry name" value="TONB_DEPENDENT_REC_3"/>
    <property type="match status" value="1"/>
</dbReference>
<dbReference type="Gene3D" id="2.60.40.1120">
    <property type="entry name" value="Carboxypeptidase-like, regulatory domain"/>
    <property type="match status" value="1"/>
</dbReference>
<protein>
    <submittedName>
        <fullName evidence="11">Outer membrane beta-barrel family protein</fullName>
    </submittedName>
</protein>
<evidence type="ECO:0000259" key="10">
    <source>
        <dbReference type="Pfam" id="PF14905"/>
    </source>
</evidence>
<keyword evidence="6 7" id="KW-0998">Cell outer membrane</keyword>
<evidence type="ECO:0000313" key="11">
    <source>
        <dbReference type="EMBL" id="MDT0552434.1"/>
    </source>
</evidence>
<name>A0ABU2Y451_9FLAO</name>
<keyword evidence="5 7" id="KW-0472">Membrane</keyword>
<comment type="similarity">
    <text evidence="7">Belongs to the TonB-dependent receptor family.</text>
</comment>
<evidence type="ECO:0000256" key="1">
    <source>
        <dbReference type="ARBA" id="ARBA00004571"/>
    </source>
</evidence>
<feature type="chain" id="PRO_5046117974" evidence="9">
    <location>
        <begin position="21"/>
        <end position="815"/>
    </location>
</feature>
<reference evidence="11 12" key="1">
    <citation type="submission" date="2023-09" db="EMBL/GenBank/DDBJ databases">
        <authorList>
            <person name="Rey-Velasco X."/>
        </authorList>
    </citation>
    <scope>NUCLEOTIDE SEQUENCE [LARGE SCALE GENOMIC DNA]</scope>
    <source>
        <strain evidence="11 12">P050</strain>
    </source>
</reference>
<dbReference type="RefSeq" id="WP_311592300.1">
    <property type="nucleotide sequence ID" value="NZ_JAVRHV010000001.1"/>
</dbReference>
<keyword evidence="4 7" id="KW-0812">Transmembrane</keyword>
<evidence type="ECO:0000256" key="5">
    <source>
        <dbReference type="ARBA" id="ARBA00023136"/>
    </source>
</evidence>
<dbReference type="InterPro" id="IPR039426">
    <property type="entry name" value="TonB-dep_rcpt-like"/>
</dbReference>
<sequence>MKNIICLLALTLSIAFNANATNDESAKTGTISGKITDAETNESLPYVNIVIKNAANEILTGGITDDQGEFEIKKIPLGQNIVEVQFIGFKTEARTINFTKDDAVHSIGTVALIVDAAQLDEVEIVAEVSTVVQKIDRKVINVGKDLTAAGTTASELLNNVQSVSVDSQTGQISLRGNENVRILVDGKPTNVSAAQLLQQIPSTSIKQVELITNPSAKYNPEGMSGIINIVLHKSANQGFNGTVNTGVTQGENTRFNGSLDMNYKTGKVNFFANYGHNNGKNDNYGYVHREDNNSLQEFDFEMDNKSNVLKAGADVYLNEKNTFSFYTTQNQFDSDNSGTQKITDDGTLVIDGFNTAVSDTKNASYNFNYKLDFEKEGHNIEFDASIANFKGPEDAENGDYLNPDDVFNNYVANIDNKRESHLYNLDYTNPLTETSKLEIGLEVRGSHSENFQTTTQHEFVLDDNGDRIPDPANPGEYLTQVTPDSSFDYVRDIYSGYVNYMQQWDKLTMQIGARLEQYEIVGTFNKGETQTVEDQIFSIYPSAFFTYNPSEKNQFQVSYSRRVDRPSLQQINPIREWSTPRITSVGNPALNPQFTDSYELNYTRQLEKGSVTFGTFYRQVHDNITRILNVDPLDEDKVLLSFTNTDSNSRYGFEASFNYAVTTWWRANASADLYVQNETGTANGDELEVTNNAFNARVSNNFTLNKDLRLQMFAMYRGGGQSIQFKTDPMWMINLGASYNVLKGKGTLTFRVNDIFQGMKFKFESENPYPSAGQFNWESRTAYLGFNYRFGGGKNKERRRKNRDDNESQGGGGFL</sequence>
<evidence type="ECO:0000256" key="2">
    <source>
        <dbReference type="ARBA" id="ARBA00022448"/>
    </source>
</evidence>
<feature type="signal peptide" evidence="9">
    <location>
        <begin position="1"/>
        <end position="20"/>
    </location>
</feature>
<dbReference type="InterPro" id="IPR037066">
    <property type="entry name" value="Plug_dom_sf"/>
</dbReference>
<dbReference type="EMBL" id="JAVRHV010000001">
    <property type="protein sequence ID" value="MDT0552434.1"/>
    <property type="molecule type" value="Genomic_DNA"/>
</dbReference>
<keyword evidence="3 7" id="KW-1134">Transmembrane beta strand</keyword>
<gene>
    <name evidence="11" type="ORF">RM519_04165</name>
</gene>
<dbReference type="PANTHER" id="PTHR40980:SF4">
    <property type="entry name" value="TONB-DEPENDENT RECEPTOR-LIKE BETA-BARREL DOMAIN-CONTAINING PROTEIN"/>
    <property type="match status" value="1"/>
</dbReference>
<comment type="subcellular location">
    <subcellularLocation>
        <location evidence="1 7">Cell outer membrane</location>
        <topology evidence="1 7">Multi-pass membrane protein</topology>
    </subcellularLocation>
</comment>
<proteinExistence type="inferred from homology"/>
<dbReference type="Pfam" id="PF13715">
    <property type="entry name" value="CarbopepD_reg_2"/>
    <property type="match status" value="1"/>
</dbReference>
<dbReference type="InterPro" id="IPR008969">
    <property type="entry name" value="CarboxyPept-like_regulatory"/>
</dbReference>
<evidence type="ECO:0000313" key="12">
    <source>
        <dbReference type="Proteomes" id="UP001252186"/>
    </source>
</evidence>
<dbReference type="InterPro" id="IPR036942">
    <property type="entry name" value="Beta-barrel_TonB_sf"/>
</dbReference>
<feature type="domain" description="Outer membrane protein beta-barrel" evidence="10">
    <location>
        <begin position="372"/>
        <end position="788"/>
    </location>
</feature>
<dbReference type="Pfam" id="PF14905">
    <property type="entry name" value="OMP_b-brl_3"/>
    <property type="match status" value="1"/>
</dbReference>
<evidence type="ECO:0000256" key="4">
    <source>
        <dbReference type="ARBA" id="ARBA00022692"/>
    </source>
</evidence>
<evidence type="ECO:0000256" key="6">
    <source>
        <dbReference type="ARBA" id="ARBA00023237"/>
    </source>
</evidence>
<dbReference type="Gene3D" id="2.40.170.20">
    <property type="entry name" value="TonB-dependent receptor, beta-barrel domain"/>
    <property type="match status" value="1"/>
</dbReference>
<organism evidence="11 12">
    <name type="scientific">Urechidicola vernalis</name>
    <dbReference type="NCBI Taxonomy" id="3075600"/>
    <lineage>
        <taxon>Bacteria</taxon>
        <taxon>Pseudomonadati</taxon>
        <taxon>Bacteroidota</taxon>
        <taxon>Flavobacteriia</taxon>
        <taxon>Flavobacteriales</taxon>
        <taxon>Flavobacteriaceae</taxon>
        <taxon>Urechidicola</taxon>
    </lineage>
</organism>
<keyword evidence="9" id="KW-0732">Signal</keyword>